<dbReference type="AlphaFoldDB" id="A0A402APD5"/>
<evidence type="ECO:0000313" key="4">
    <source>
        <dbReference type="Proteomes" id="UP000287188"/>
    </source>
</evidence>
<keyword evidence="2 3" id="KW-0808">Transferase</keyword>
<dbReference type="SUPFAM" id="SSF53756">
    <property type="entry name" value="UDP-Glycosyltransferase/glycogen phosphorylase"/>
    <property type="match status" value="1"/>
</dbReference>
<dbReference type="EMBL" id="BIFS01000001">
    <property type="protein sequence ID" value="GCE21023.1"/>
    <property type="molecule type" value="Genomic_DNA"/>
</dbReference>
<proteinExistence type="predicted"/>
<comment type="caution">
    <text evidence="3">The sequence shown here is derived from an EMBL/GenBank/DDBJ whole genome shotgun (WGS) entry which is preliminary data.</text>
</comment>
<name>A0A402APD5_9CHLR</name>
<dbReference type="Proteomes" id="UP000287188">
    <property type="component" value="Unassembled WGS sequence"/>
</dbReference>
<reference evidence="4" key="1">
    <citation type="submission" date="2018-12" db="EMBL/GenBank/DDBJ databases">
        <title>Tengunoibacter tsumagoiensis gen. nov., sp. nov., Dictyobacter kobayashii sp. nov., D. alpinus sp. nov., and D. joshuensis sp. nov. and description of Dictyobacteraceae fam. nov. within the order Ktedonobacterales isolated from Tengu-no-mugimeshi.</title>
        <authorList>
            <person name="Wang C.M."/>
            <person name="Zheng Y."/>
            <person name="Sakai Y."/>
            <person name="Toyoda A."/>
            <person name="Minakuchi Y."/>
            <person name="Abe K."/>
            <person name="Yokota A."/>
            <person name="Yabe S."/>
        </authorList>
    </citation>
    <scope>NUCLEOTIDE SEQUENCE [LARGE SCALE GENOMIC DNA]</scope>
    <source>
        <strain evidence="4">Uno11</strain>
    </source>
</reference>
<dbReference type="CDD" id="cd03801">
    <property type="entry name" value="GT4_PimA-like"/>
    <property type="match status" value="1"/>
</dbReference>
<dbReference type="PANTHER" id="PTHR12526:SF629">
    <property type="entry name" value="TEICHURONIC ACID BIOSYNTHESIS GLYCOSYLTRANSFERASE TUAH-RELATED"/>
    <property type="match status" value="1"/>
</dbReference>
<sequence>MHLLGPARSNYRVMNDARALQMAGYQVTIVDVVAACDPQAATEMLDGMHIRHICAPGWFVPARFKLLFLLKFFVLMLRCIVCLFGVRADIYHAHVEHAFPATYLVARLRKKGLIFDTPELTMYGPSILRWPRLRWLAVCCIRWMSRSCDSYITGSPRYISILQELYAPAHVQLLRHVPPQHKPVRNTRLQQKLGLPAHTRIALYQGYIQADRGLDLLLRAAPYLFPDIVIVLMGDGYDATICELAALIQREQLADRIKILPAVPYSELLDWTSSADLGLLLLPPAYSLSIRYCLPNKFFEYLMAGLPILSSRLDAISDMIHQYDVGQVLDELTPANIAQAINALLDDADQWHTMHTNALSASAHGLTWEEESTKLIHLYQQIILKHANRPLKWAFPYST</sequence>
<evidence type="ECO:0000256" key="2">
    <source>
        <dbReference type="ARBA" id="ARBA00022679"/>
    </source>
</evidence>
<dbReference type="PANTHER" id="PTHR12526">
    <property type="entry name" value="GLYCOSYLTRANSFERASE"/>
    <property type="match status" value="1"/>
</dbReference>
<dbReference type="Pfam" id="PF13692">
    <property type="entry name" value="Glyco_trans_1_4"/>
    <property type="match status" value="1"/>
</dbReference>
<accession>A0A402APD5</accession>
<evidence type="ECO:0000313" key="3">
    <source>
        <dbReference type="EMBL" id="GCE21023.1"/>
    </source>
</evidence>
<protein>
    <submittedName>
        <fullName evidence="3">Glycosyl transferase</fullName>
    </submittedName>
</protein>
<gene>
    <name evidence="3" type="ORF">KDK_48230</name>
</gene>
<evidence type="ECO:0000256" key="1">
    <source>
        <dbReference type="ARBA" id="ARBA00022676"/>
    </source>
</evidence>
<dbReference type="GO" id="GO:0016757">
    <property type="term" value="F:glycosyltransferase activity"/>
    <property type="evidence" value="ECO:0007669"/>
    <property type="project" value="UniProtKB-KW"/>
</dbReference>
<organism evidence="3 4">
    <name type="scientific">Dictyobacter kobayashii</name>
    <dbReference type="NCBI Taxonomy" id="2014872"/>
    <lineage>
        <taxon>Bacteria</taxon>
        <taxon>Bacillati</taxon>
        <taxon>Chloroflexota</taxon>
        <taxon>Ktedonobacteria</taxon>
        <taxon>Ktedonobacterales</taxon>
        <taxon>Dictyobacteraceae</taxon>
        <taxon>Dictyobacter</taxon>
    </lineage>
</organism>
<dbReference type="Gene3D" id="3.40.50.2000">
    <property type="entry name" value="Glycogen Phosphorylase B"/>
    <property type="match status" value="2"/>
</dbReference>
<keyword evidence="1" id="KW-0328">Glycosyltransferase</keyword>
<keyword evidence="4" id="KW-1185">Reference proteome</keyword>